<keyword evidence="4" id="KW-0547">Nucleotide-binding</keyword>
<dbReference type="GO" id="GO:0042626">
    <property type="term" value="F:ATPase-coupled transmembrane transporter activity"/>
    <property type="evidence" value="ECO:0007669"/>
    <property type="project" value="TreeGrafter"/>
</dbReference>
<dbReference type="GO" id="GO:0005524">
    <property type="term" value="F:ATP binding"/>
    <property type="evidence" value="ECO:0007669"/>
    <property type="project" value="UniProtKB-KW"/>
</dbReference>
<dbReference type="InterPro" id="IPR036640">
    <property type="entry name" value="ABC1_TM_sf"/>
</dbReference>
<dbReference type="PANTHER" id="PTHR24223:SF443">
    <property type="entry name" value="MULTIDRUG-RESISTANCE LIKE PROTEIN 1, ISOFORM I"/>
    <property type="match status" value="1"/>
</dbReference>
<comment type="subcellular location">
    <subcellularLocation>
        <location evidence="1">Endomembrane system</location>
        <topology evidence="1">Multi-pass membrane protein</topology>
    </subcellularLocation>
</comment>
<reference evidence="8 9" key="1">
    <citation type="submission" date="2018-11" db="EMBL/GenBank/DDBJ databases">
        <authorList>
            <consortium name="Pathogen Informatics"/>
        </authorList>
    </citation>
    <scope>NUCLEOTIDE SEQUENCE [LARGE SCALE GENOMIC DNA]</scope>
</reference>
<evidence type="ECO:0000256" key="5">
    <source>
        <dbReference type="ARBA" id="ARBA00022840"/>
    </source>
</evidence>
<keyword evidence="7" id="KW-0472">Membrane</keyword>
<proteinExistence type="predicted"/>
<evidence type="ECO:0000313" key="8">
    <source>
        <dbReference type="EMBL" id="VDK50791.1"/>
    </source>
</evidence>
<keyword evidence="2" id="KW-0812">Transmembrane</keyword>
<dbReference type="EMBL" id="UYRU01015100">
    <property type="protein sequence ID" value="VDK50791.1"/>
    <property type="molecule type" value="Genomic_DNA"/>
</dbReference>
<gene>
    <name evidence="8" type="ORF">DILT_LOCUS1811</name>
</gene>
<accession>A0A3P6S843</accession>
<dbReference type="PANTHER" id="PTHR24223">
    <property type="entry name" value="ATP-BINDING CASSETTE SUB-FAMILY C"/>
    <property type="match status" value="1"/>
</dbReference>
<keyword evidence="3" id="KW-0677">Repeat</keyword>
<evidence type="ECO:0000256" key="2">
    <source>
        <dbReference type="ARBA" id="ARBA00022692"/>
    </source>
</evidence>
<organism evidence="8 9">
    <name type="scientific">Dibothriocephalus latus</name>
    <name type="common">Fish tapeworm</name>
    <name type="synonym">Diphyllobothrium latum</name>
    <dbReference type="NCBI Taxonomy" id="60516"/>
    <lineage>
        <taxon>Eukaryota</taxon>
        <taxon>Metazoa</taxon>
        <taxon>Spiralia</taxon>
        <taxon>Lophotrochozoa</taxon>
        <taxon>Platyhelminthes</taxon>
        <taxon>Cestoda</taxon>
        <taxon>Eucestoda</taxon>
        <taxon>Diphyllobothriidea</taxon>
        <taxon>Diphyllobothriidae</taxon>
        <taxon>Dibothriocephalus</taxon>
    </lineage>
</organism>
<protein>
    <submittedName>
        <fullName evidence="8">Uncharacterized protein</fullName>
    </submittedName>
</protein>
<sequence>MVFYIEGLQFPATHEGSTIAGAKGAATVMKIITFLSSLLSPLYTGIVCPSFTQILKLYAWEEAFERLVTKLRNSELRQLLFGSISWAIVEANWTLAPFVVLLATFSSYIARLRPEVYINGTSTIDNIEGLLTPEKIFVSLSLFNLLRVPLTNLPYIISLVIMVCH</sequence>
<keyword evidence="6" id="KW-1133">Transmembrane helix</keyword>
<evidence type="ECO:0000313" key="9">
    <source>
        <dbReference type="Proteomes" id="UP000281553"/>
    </source>
</evidence>
<keyword evidence="5" id="KW-0067">ATP-binding</keyword>
<evidence type="ECO:0000256" key="4">
    <source>
        <dbReference type="ARBA" id="ARBA00022741"/>
    </source>
</evidence>
<dbReference type="InterPro" id="IPR050173">
    <property type="entry name" value="ABC_transporter_C-like"/>
</dbReference>
<dbReference type="AlphaFoldDB" id="A0A3P6S843"/>
<name>A0A3P6S843_DIBLA</name>
<keyword evidence="9" id="KW-1185">Reference proteome</keyword>
<dbReference type="Proteomes" id="UP000281553">
    <property type="component" value="Unassembled WGS sequence"/>
</dbReference>
<evidence type="ECO:0000256" key="3">
    <source>
        <dbReference type="ARBA" id="ARBA00022737"/>
    </source>
</evidence>
<evidence type="ECO:0000256" key="6">
    <source>
        <dbReference type="ARBA" id="ARBA00022989"/>
    </source>
</evidence>
<dbReference type="OrthoDB" id="1726658at2759"/>
<dbReference type="GO" id="GO:0012505">
    <property type="term" value="C:endomembrane system"/>
    <property type="evidence" value="ECO:0007669"/>
    <property type="project" value="UniProtKB-SubCell"/>
</dbReference>
<evidence type="ECO:0000256" key="1">
    <source>
        <dbReference type="ARBA" id="ARBA00004127"/>
    </source>
</evidence>
<dbReference type="Gene3D" id="1.20.1560.10">
    <property type="entry name" value="ABC transporter type 1, transmembrane domain"/>
    <property type="match status" value="1"/>
</dbReference>
<dbReference type="GO" id="GO:0016020">
    <property type="term" value="C:membrane"/>
    <property type="evidence" value="ECO:0007669"/>
    <property type="project" value="InterPro"/>
</dbReference>
<evidence type="ECO:0000256" key="7">
    <source>
        <dbReference type="ARBA" id="ARBA00023136"/>
    </source>
</evidence>